<evidence type="ECO:0000313" key="2">
    <source>
        <dbReference type="Proteomes" id="UP001527181"/>
    </source>
</evidence>
<sequence>MLEHKTETHWVVLLRKEENNFYYLDPWYPWYTSDSEYCRVMSEENFFAAYTGIACQIIAQPDSGEVGSY</sequence>
<accession>A0ABT4H5T9</accession>
<gene>
    <name evidence="1" type="ORF">M5X12_28065</name>
</gene>
<name>A0ABT4H5T9_PAEAL</name>
<comment type="caution">
    <text evidence="1">The sequence shown here is derived from an EMBL/GenBank/DDBJ whole genome shotgun (WGS) entry which is preliminary data.</text>
</comment>
<evidence type="ECO:0000313" key="1">
    <source>
        <dbReference type="EMBL" id="MCY9764357.1"/>
    </source>
</evidence>
<keyword evidence="2" id="KW-1185">Reference proteome</keyword>
<proteinExistence type="predicted"/>
<dbReference type="Proteomes" id="UP001527181">
    <property type="component" value="Unassembled WGS sequence"/>
</dbReference>
<organism evidence="1 2">
    <name type="scientific">Paenibacillus alvei</name>
    <name type="common">Bacillus alvei</name>
    <dbReference type="NCBI Taxonomy" id="44250"/>
    <lineage>
        <taxon>Bacteria</taxon>
        <taxon>Bacillati</taxon>
        <taxon>Bacillota</taxon>
        <taxon>Bacilli</taxon>
        <taxon>Bacillales</taxon>
        <taxon>Paenibacillaceae</taxon>
        <taxon>Paenibacillus</taxon>
    </lineage>
</organism>
<reference evidence="1 2" key="1">
    <citation type="submission" date="2022-05" db="EMBL/GenBank/DDBJ databases">
        <title>Genome Sequencing of Bee-Associated Microbes.</title>
        <authorList>
            <person name="Dunlap C."/>
        </authorList>
    </citation>
    <scope>NUCLEOTIDE SEQUENCE [LARGE SCALE GENOMIC DNA]</scope>
    <source>
        <strain evidence="1 2">NRRL B-04010</strain>
    </source>
</reference>
<dbReference type="RefSeq" id="WP_268599289.1">
    <property type="nucleotide sequence ID" value="NZ_JAMDNP010000087.1"/>
</dbReference>
<dbReference type="EMBL" id="JAMDNP010000087">
    <property type="protein sequence ID" value="MCY9764357.1"/>
    <property type="molecule type" value="Genomic_DNA"/>
</dbReference>
<protein>
    <submittedName>
        <fullName evidence="1">Uncharacterized protein</fullName>
    </submittedName>
</protein>